<dbReference type="GO" id="GO:1904680">
    <property type="term" value="F:peptide transmembrane transporter activity"/>
    <property type="evidence" value="ECO:0007669"/>
    <property type="project" value="TreeGrafter"/>
</dbReference>
<dbReference type="EMBL" id="MSZX01000003">
    <property type="protein sequence ID" value="OPA79370.1"/>
    <property type="molecule type" value="Genomic_DNA"/>
</dbReference>
<dbReference type="Pfam" id="PF00496">
    <property type="entry name" value="SBP_bac_5"/>
    <property type="match status" value="1"/>
</dbReference>
<dbReference type="GO" id="GO:0003677">
    <property type="term" value="F:DNA binding"/>
    <property type="evidence" value="ECO:0007669"/>
    <property type="project" value="UniProtKB-KW"/>
</dbReference>
<dbReference type="AlphaFoldDB" id="A0A1T2XHM8"/>
<dbReference type="Gene3D" id="3.10.105.10">
    <property type="entry name" value="Dipeptide-binding Protein, Domain 3"/>
    <property type="match status" value="1"/>
</dbReference>
<organism evidence="4 5">
    <name type="scientific">Paenibacillus selenitireducens</name>
    <dbReference type="NCBI Taxonomy" id="1324314"/>
    <lineage>
        <taxon>Bacteria</taxon>
        <taxon>Bacillati</taxon>
        <taxon>Bacillota</taxon>
        <taxon>Bacilli</taxon>
        <taxon>Bacillales</taxon>
        <taxon>Paenibacillaceae</taxon>
        <taxon>Paenibacillus</taxon>
    </lineage>
</organism>
<reference evidence="4 5" key="1">
    <citation type="submission" date="2017-01" db="EMBL/GenBank/DDBJ databases">
        <title>Genome analysis of Paenibacillus selenitrireducens ES3-24.</title>
        <authorList>
            <person name="Xu D."/>
            <person name="Yao R."/>
            <person name="Zheng S."/>
        </authorList>
    </citation>
    <scope>NUCLEOTIDE SEQUENCE [LARGE SCALE GENOMIC DNA]</scope>
    <source>
        <strain evidence="4 5">ES3-24</strain>
    </source>
</reference>
<proteinExistence type="predicted"/>
<dbReference type="InterPro" id="IPR039424">
    <property type="entry name" value="SBP_5"/>
</dbReference>
<name>A0A1T2XHM8_9BACL</name>
<dbReference type="RefSeq" id="WP_078498370.1">
    <property type="nucleotide sequence ID" value="NZ_MSZX01000003.1"/>
</dbReference>
<feature type="domain" description="Transcriptional regulator SgrR N-terminal HTH" evidence="3">
    <location>
        <begin position="6"/>
        <end position="108"/>
    </location>
</feature>
<dbReference type="InterPro" id="IPR025370">
    <property type="entry name" value="SgrR_HTH_N"/>
</dbReference>
<dbReference type="Gene3D" id="3.40.190.10">
    <property type="entry name" value="Periplasmic binding protein-like II"/>
    <property type="match status" value="1"/>
</dbReference>
<gene>
    <name evidence="4" type="ORF">BVG16_09820</name>
</gene>
<dbReference type="InterPro" id="IPR000914">
    <property type="entry name" value="SBP_5_dom"/>
</dbReference>
<comment type="caution">
    <text evidence="4">The sequence shown here is derived from an EMBL/GenBank/DDBJ whole genome shotgun (WGS) entry which is preliminary data.</text>
</comment>
<dbReference type="GO" id="GO:0015833">
    <property type="term" value="P:peptide transport"/>
    <property type="evidence" value="ECO:0007669"/>
    <property type="project" value="TreeGrafter"/>
</dbReference>
<dbReference type="SUPFAM" id="SSF53850">
    <property type="entry name" value="Periplasmic binding protein-like II"/>
    <property type="match status" value="1"/>
</dbReference>
<evidence type="ECO:0000313" key="5">
    <source>
        <dbReference type="Proteomes" id="UP000190188"/>
    </source>
</evidence>
<dbReference type="Pfam" id="PF12793">
    <property type="entry name" value="SgrR_N"/>
    <property type="match status" value="1"/>
</dbReference>
<evidence type="ECO:0000313" key="4">
    <source>
        <dbReference type="EMBL" id="OPA79370.1"/>
    </source>
</evidence>
<evidence type="ECO:0000256" key="1">
    <source>
        <dbReference type="ARBA" id="ARBA00023125"/>
    </source>
</evidence>
<dbReference type="STRING" id="1324314.BVG16_09820"/>
<keyword evidence="5" id="KW-1185">Reference proteome</keyword>
<protein>
    <recommendedName>
        <fullName evidence="6">ABC transporter substrate-binding protein</fullName>
    </recommendedName>
</protein>
<dbReference type="OrthoDB" id="5894719at2"/>
<evidence type="ECO:0008006" key="6">
    <source>
        <dbReference type="Google" id="ProtNLM"/>
    </source>
</evidence>
<dbReference type="Proteomes" id="UP000190188">
    <property type="component" value="Unassembled WGS sequence"/>
</dbReference>
<evidence type="ECO:0000259" key="2">
    <source>
        <dbReference type="Pfam" id="PF00496"/>
    </source>
</evidence>
<dbReference type="PANTHER" id="PTHR30290:SF72">
    <property type="entry name" value="HTH-TYPE TRANSCRIPTIONAL REGULATOR SGRR"/>
    <property type="match status" value="1"/>
</dbReference>
<accession>A0A1T2XHM8</accession>
<keyword evidence="1" id="KW-0238">DNA-binding</keyword>
<sequence length="600" mass="70637">MQMIERYTVLFDKFGSSDGKVGMTAEVSLEQLAETLYCTVRNVKLIIRRLEEEGWIQWQAGRGRGNLSRLTFLADKDNLVLEHAQQHAERGEYKQAFDLLHAYSEETQVKSKFMDWLDTQFGYRTESWQGKNEADMLRFPVYRPINTLDTGELVYAFDSHMARQIFDRLVQYDAVRSHFSPSIAHTWEHNEDASVWTFYLRKGIQFHHGRELVAEDVVFTLERLRTGKIQSWMMRTLDRVEKLSDYAVRIHLTRSNWLFLRFLCSASLSILPWDLGGLSEEHYWRLPLGTGPFRIIEWTENQCVLQAHHAYFQGRPHLDGVIIAFIPDEKACQPKDTQWPRLMYGHDHKETTTDAEWKRIEWLSRGCNLIHWNMRKDGPQRSLAFRRALDLLLDRQRMIQELGEDRMYPARGFYPDDNTPYEHDMFDPDYALTMLREAGYDGKPITIMTRKVHEIDLLWLQQYFAEFGITIEVQIETWQSIRHPDILMKADGILNEFVLAEEEVCLLEMYEQEGGLAQEFMPGDFNRWISSRIDRTLECQNAAERWVHLSAIERRIHDEGVILFLLHKNLNTQFHQSVRGVGMNSLGWIDFKDVWVAAIS</sequence>
<dbReference type="PANTHER" id="PTHR30290">
    <property type="entry name" value="PERIPLASMIC BINDING COMPONENT OF ABC TRANSPORTER"/>
    <property type="match status" value="1"/>
</dbReference>
<feature type="domain" description="Solute-binding protein family 5" evidence="2">
    <location>
        <begin position="179"/>
        <end position="479"/>
    </location>
</feature>
<evidence type="ECO:0000259" key="3">
    <source>
        <dbReference type="Pfam" id="PF12793"/>
    </source>
</evidence>